<comment type="caution">
    <text evidence="3">The sequence shown here is derived from an EMBL/GenBank/DDBJ whole genome shotgun (WGS) entry which is preliminary data.</text>
</comment>
<evidence type="ECO:0000313" key="4">
    <source>
        <dbReference type="Proteomes" id="UP000559987"/>
    </source>
</evidence>
<dbReference type="AlphaFoldDB" id="A0A839UHU6"/>
<proteinExistence type="predicted"/>
<dbReference type="InterPro" id="IPR011006">
    <property type="entry name" value="CheY-like_superfamily"/>
</dbReference>
<dbReference type="PROSITE" id="PS50110">
    <property type="entry name" value="RESPONSE_REGULATORY"/>
    <property type="match status" value="1"/>
</dbReference>
<dbReference type="Gene3D" id="3.40.50.2300">
    <property type="match status" value="1"/>
</dbReference>
<dbReference type="SUPFAM" id="SSF52172">
    <property type="entry name" value="CheY-like"/>
    <property type="match status" value="1"/>
</dbReference>
<dbReference type="SMART" id="SM00448">
    <property type="entry name" value="REC"/>
    <property type="match status" value="1"/>
</dbReference>
<keyword evidence="1" id="KW-0597">Phosphoprotein</keyword>
<organism evidence="3 4">
    <name type="scientific">Simiduia aestuariiviva</name>
    <dbReference type="NCBI Taxonomy" id="1510459"/>
    <lineage>
        <taxon>Bacteria</taxon>
        <taxon>Pseudomonadati</taxon>
        <taxon>Pseudomonadota</taxon>
        <taxon>Gammaproteobacteria</taxon>
        <taxon>Cellvibrionales</taxon>
        <taxon>Cellvibrionaceae</taxon>
        <taxon>Simiduia</taxon>
    </lineage>
</organism>
<feature type="modified residue" description="4-aspartylphosphate" evidence="1">
    <location>
        <position position="58"/>
    </location>
</feature>
<reference evidence="3 4" key="1">
    <citation type="submission" date="2020-08" db="EMBL/GenBank/DDBJ databases">
        <title>Genomic Encyclopedia of Type Strains, Phase III (KMG-III): the genomes of soil and plant-associated and newly described type strains.</title>
        <authorList>
            <person name="Whitman W."/>
        </authorList>
    </citation>
    <scope>NUCLEOTIDE SEQUENCE [LARGE SCALE GENOMIC DNA]</scope>
    <source>
        <strain evidence="3 4">CECT 8571</strain>
    </source>
</reference>
<dbReference type="PANTHER" id="PTHR44520">
    <property type="entry name" value="RESPONSE REGULATOR RCP1-RELATED"/>
    <property type="match status" value="1"/>
</dbReference>
<feature type="domain" description="Response regulatory" evidence="2">
    <location>
        <begin position="7"/>
        <end position="125"/>
    </location>
</feature>
<accession>A0A839UHU6</accession>
<dbReference type="EMBL" id="JACHXZ010000001">
    <property type="protein sequence ID" value="MBB3167053.1"/>
    <property type="molecule type" value="Genomic_DNA"/>
</dbReference>
<dbReference type="GO" id="GO:0000160">
    <property type="term" value="P:phosphorelay signal transduction system"/>
    <property type="evidence" value="ECO:0007669"/>
    <property type="project" value="InterPro"/>
</dbReference>
<sequence>MNTDRMRVLLLEDNVDHAMLIQTSLAEHSVEVVHLPSAETAQSYLDGQPAPIGVMLVDVSLPGQSGVEFLRWVKQSKVHVVTPVVMLSTSDNPKDIRQSFQWGASGYITKPVGLQELKTKLNVFMEYWINTSLLPNCASD</sequence>
<dbReference type="Pfam" id="PF00072">
    <property type="entry name" value="Response_reg"/>
    <property type="match status" value="1"/>
</dbReference>
<dbReference type="Proteomes" id="UP000559987">
    <property type="component" value="Unassembled WGS sequence"/>
</dbReference>
<evidence type="ECO:0000259" key="2">
    <source>
        <dbReference type="PROSITE" id="PS50110"/>
    </source>
</evidence>
<dbReference type="InterPro" id="IPR052893">
    <property type="entry name" value="TCS_response_regulator"/>
</dbReference>
<keyword evidence="4" id="KW-1185">Reference proteome</keyword>
<keyword evidence="3" id="KW-0238">DNA-binding</keyword>
<name>A0A839UHU6_9GAMM</name>
<evidence type="ECO:0000313" key="3">
    <source>
        <dbReference type="EMBL" id="MBB3167053.1"/>
    </source>
</evidence>
<evidence type="ECO:0000256" key="1">
    <source>
        <dbReference type="PROSITE-ProRule" id="PRU00169"/>
    </source>
</evidence>
<dbReference type="GO" id="GO:0003677">
    <property type="term" value="F:DNA binding"/>
    <property type="evidence" value="ECO:0007669"/>
    <property type="project" value="UniProtKB-KW"/>
</dbReference>
<dbReference type="InterPro" id="IPR001789">
    <property type="entry name" value="Sig_transdc_resp-reg_receiver"/>
</dbReference>
<protein>
    <submittedName>
        <fullName evidence="3">DNA-binding response OmpR family regulator</fullName>
    </submittedName>
</protein>
<gene>
    <name evidence="3" type="ORF">FHS30_000229</name>
</gene>
<dbReference type="RefSeq" id="WP_183907451.1">
    <property type="nucleotide sequence ID" value="NZ_JACHXZ010000001.1"/>
</dbReference>